<accession>A0A169FES7</accession>
<dbReference type="GO" id="GO:0005737">
    <property type="term" value="C:cytoplasm"/>
    <property type="evidence" value="ECO:0007669"/>
    <property type="project" value="TreeGrafter"/>
</dbReference>
<evidence type="ECO:0000313" key="3">
    <source>
        <dbReference type="Proteomes" id="UP000077856"/>
    </source>
</evidence>
<dbReference type="STRING" id="1196031.A361_03565"/>
<gene>
    <name evidence="2" type="ORF">A361_03565</name>
</gene>
<keyword evidence="2" id="KW-0808">Transferase</keyword>
<dbReference type="Gene3D" id="3.40.630.30">
    <property type="match status" value="1"/>
</dbReference>
<evidence type="ECO:0000259" key="1">
    <source>
        <dbReference type="PROSITE" id="PS51186"/>
    </source>
</evidence>
<dbReference type="SUPFAM" id="SSF55729">
    <property type="entry name" value="Acyl-CoA N-acyltransferases (Nat)"/>
    <property type="match status" value="1"/>
</dbReference>
<sequence length="185" mass="21493">MIPTLETRRLKLREIVKEDAESIYACFSNDNVTRYYGQETLEKREQAEALVDFFANSYREKKGMRWGIELKGKKGIIGTVGFNALSHKHKRAEIGYEIHPEHWRKGYTFEAVSKVIQYGFQELDLTRIGAVVFMDNEASNKLLTKAGFQKEGILRGYMQQNGEAHDTYVYSILKDNRQALHDEFM</sequence>
<dbReference type="Proteomes" id="UP000077856">
    <property type="component" value="Chromosome"/>
</dbReference>
<dbReference type="InterPro" id="IPR000182">
    <property type="entry name" value="GNAT_dom"/>
</dbReference>
<proteinExistence type="predicted"/>
<dbReference type="GO" id="GO:0008999">
    <property type="term" value="F:protein-N-terminal-alanine acetyltransferase activity"/>
    <property type="evidence" value="ECO:0007669"/>
    <property type="project" value="TreeGrafter"/>
</dbReference>
<name>A0A169FES7_9BACI</name>
<dbReference type="EMBL" id="CP015506">
    <property type="protein sequence ID" value="AND38235.1"/>
    <property type="molecule type" value="Genomic_DNA"/>
</dbReference>
<reference evidence="2 3" key="1">
    <citation type="submission" date="2016-04" db="EMBL/GenBank/DDBJ databases">
        <title>Complete genome sequence of Bacillus oceanisediminis strain 2691.</title>
        <authorList>
            <person name="Jeong H."/>
            <person name="Kim H.J."/>
            <person name="Lee D.-W."/>
        </authorList>
    </citation>
    <scope>NUCLEOTIDE SEQUENCE [LARGE SCALE GENOMIC DNA]</scope>
    <source>
        <strain evidence="2 3">2691</strain>
    </source>
</reference>
<feature type="domain" description="N-acetyltransferase" evidence="1">
    <location>
        <begin position="10"/>
        <end position="175"/>
    </location>
</feature>
<dbReference type="PANTHER" id="PTHR43792:SF9">
    <property type="entry name" value="RIBOSOMAL-PROTEIN-ALANINE ACETYLTRANSFERASE"/>
    <property type="match status" value="1"/>
</dbReference>
<dbReference type="PANTHER" id="PTHR43792">
    <property type="entry name" value="GNAT FAMILY, PUTATIVE (AFU_ORTHOLOGUE AFUA_3G00765)-RELATED-RELATED"/>
    <property type="match status" value="1"/>
</dbReference>
<dbReference type="KEGG" id="bon:A361_03565"/>
<protein>
    <submittedName>
        <fullName evidence="2">Acetyltransferase</fullName>
    </submittedName>
</protein>
<dbReference type="InterPro" id="IPR016181">
    <property type="entry name" value="Acyl_CoA_acyltransferase"/>
</dbReference>
<dbReference type="RefSeq" id="WP_019379548.1">
    <property type="nucleotide sequence ID" value="NZ_CP015506.1"/>
</dbReference>
<organism evidence="2 3">
    <name type="scientific">Cytobacillus oceanisediminis 2691</name>
    <dbReference type="NCBI Taxonomy" id="1196031"/>
    <lineage>
        <taxon>Bacteria</taxon>
        <taxon>Bacillati</taxon>
        <taxon>Bacillota</taxon>
        <taxon>Bacilli</taxon>
        <taxon>Bacillales</taxon>
        <taxon>Bacillaceae</taxon>
        <taxon>Cytobacillus</taxon>
    </lineage>
</organism>
<dbReference type="CDD" id="cd04301">
    <property type="entry name" value="NAT_SF"/>
    <property type="match status" value="1"/>
</dbReference>
<dbReference type="Pfam" id="PF13302">
    <property type="entry name" value="Acetyltransf_3"/>
    <property type="match status" value="1"/>
</dbReference>
<dbReference type="InterPro" id="IPR051531">
    <property type="entry name" value="N-acetyltransferase"/>
</dbReference>
<dbReference type="AlphaFoldDB" id="A0A169FES7"/>
<dbReference type="eggNOG" id="COG1670">
    <property type="taxonomic scope" value="Bacteria"/>
</dbReference>
<evidence type="ECO:0000313" key="2">
    <source>
        <dbReference type="EMBL" id="AND38235.1"/>
    </source>
</evidence>
<dbReference type="PROSITE" id="PS51186">
    <property type="entry name" value="GNAT"/>
    <property type="match status" value="1"/>
</dbReference>